<dbReference type="AlphaFoldDB" id="A0AAD4D8H7"/>
<proteinExistence type="predicted"/>
<feature type="transmembrane region" description="Helical" evidence="1">
    <location>
        <begin position="109"/>
        <end position="127"/>
    </location>
</feature>
<feature type="transmembrane region" description="Helical" evidence="1">
    <location>
        <begin position="49"/>
        <end position="70"/>
    </location>
</feature>
<comment type="caution">
    <text evidence="2">The sequence shown here is derived from an EMBL/GenBank/DDBJ whole genome shotgun (WGS) entry which is preliminary data.</text>
</comment>
<feature type="non-terminal residue" evidence="2">
    <location>
        <position position="1"/>
    </location>
</feature>
<evidence type="ECO:0000313" key="2">
    <source>
        <dbReference type="EMBL" id="KAG0271864.1"/>
    </source>
</evidence>
<gene>
    <name evidence="2" type="ORF">BGZ95_000260</name>
</gene>
<keyword evidence="1" id="KW-1133">Transmembrane helix</keyword>
<evidence type="ECO:0000256" key="1">
    <source>
        <dbReference type="SAM" id="Phobius"/>
    </source>
</evidence>
<keyword evidence="1" id="KW-0812">Transmembrane</keyword>
<keyword evidence="3" id="KW-1185">Reference proteome</keyword>
<feature type="transmembrane region" description="Helical" evidence="1">
    <location>
        <begin position="20"/>
        <end position="43"/>
    </location>
</feature>
<dbReference type="Proteomes" id="UP001194580">
    <property type="component" value="Unassembled WGS sequence"/>
</dbReference>
<keyword evidence="1" id="KW-0472">Membrane</keyword>
<protein>
    <submittedName>
        <fullName evidence="2">Uncharacterized protein</fullName>
    </submittedName>
</protein>
<sequence length="228" mass="25647">MVHMVLRPVTRAAAWTTMEVGTICSGVFSGVVLVQGVMLLQLYYWNPYVWVRTPAIPFGIWTGSTLLHFGQMATRDVFITSGRITATAIGLGVKWAVPRLSKKRMLFEILWLGVGTCVSYLLTGGWAERQELHRATRNLELMLLRIQDLKVRIRRQLQAGMEPSVGVEQLEACRHEVRVYIRSTRGYFPEVVEAAEAIYLELTETMGLIKMAREADTRCRESGGGEVG</sequence>
<name>A0AAD4D8H7_9FUNG</name>
<reference evidence="2" key="1">
    <citation type="journal article" date="2020" name="Fungal Divers.">
        <title>Resolving the Mortierellaceae phylogeny through synthesis of multi-gene phylogenetics and phylogenomics.</title>
        <authorList>
            <person name="Vandepol N."/>
            <person name="Liber J."/>
            <person name="Desiro A."/>
            <person name="Na H."/>
            <person name="Kennedy M."/>
            <person name="Barry K."/>
            <person name="Grigoriev I.V."/>
            <person name="Miller A.N."/>
            <person name="O'Donnell K."/>
            <person name="Stajich J.E."/>
            <person name="Bonito G."/>
        </authorList>
    </citation>
    <scope>NUCLEOTIDE SEQUENCE</scope>
    <source>
        <strain evidence="2">NRRL 28262</strain>
    </source>
</reference>
<evidence type="ECO:0000313" key="3">
    <source>
        <dbReference type="Proteomes" id="UP001194580"/>
    </source>
</evidence>
<organism evidence="2 3">
    <name type="scientific">Linnemannia exigua</name>
    <dbReference type="NCBI Taxonomy" id="604196"/>
    <lineage>
        <taxon>Eukaryota</taxon>
        <taxon>Fungi</taxon>
        <taxon>Fungi incertae sedis</taxon>
        <taxon>Mucoromycota</taxon>
        <taxon>Mortierellomycotina</taxon>
        <taxon>Mortierellomycetes</taxon>
        <taxon>Mortierellales</taxon>
        <taxon>Mortierellaceae</taxon>
        <taxon>Linnemannia</taxon>
    </lineage>
</organism>
<dbReference type="EMBL" id="JAAAIL010001043">
    <property type="protein sequence ID" value="KAG0271864.1"/>
    <property type="molecule type" value="Genomic_DNA"/>
</dbReference>
<accession>A0AAD4D8H7</accession>